<dbReference type="Proteomes" id="UP000748025">
    <property type="component" value="Unassembled WGS sequence"/>
</dbReference>
<protein>
    <submittedName>
        <fullName evidence="2">Uncharacterized protein</fullName>
    </submittedName>
</protein>
<gene>
    <name evidence="2" type="ORF">E4U43_006767</name>
</gene>
<evidence type="ECO:0000256" key="1">
    <source>
        <dbReference type="SAM" id="MobiDB-lite"/>
    </source>
</evidence>
<evidence type="ECO:0000313" key="3">
    <source>
        <dbReference type="Proteomes" id="UP000748025"/>
    </source>
</evidence>
<comment type="caution">
    <text evidence="2">The sequence shown here is derived from an EMBL/GenBank/DDBJ whole genome shotgun (WGS) entry which is preliminary data.</text>
</comment>
<sequence>RNLGRMLPLSRWLQSSRPHAQPRRHPLRHRLRQHSQEPHARHGPPSHRHGLVLPRRAAPVPQRRCAGLPPRVARLPGLLCRHSGGHDLRLCRLEHRQARRQWPRRQSRGVGVRHLAGSGGGGADSGGCGHRLCYLLLRAEEQELVKFGPAKGAVERGCCCGRETGTFLV</sequence>
<feature type="non-terminal residue" evidence="2">
    <location>
        <position position="1"/>
    </location>
</feature>
<feature type="compositionally biased region" description="Basic residues" evidence="1">
    <location>
        <begin position="20"/>
        <end position="33"/>
    </location>
</feature>
<feature type="non-terminal residue" evidence="2">
    <location>
        <position position="169"/>
    </location>
</feature>
<feature type="compositionally biased region" description="Basic residues" evidence="1">
    <location>
        <begin position="41"/>
        <end position="50"/>
    </location>
</feature>
<proteinExistence type="predicted"/>
<feature type="region of interest" description="Disordered" evidence="1">
    <location>
        <begin position="1"/>
        <end position="51"/>
    </location>
</feature>
<dbReference type="AlphaFoldDB" id="A0A9P7N303"/>
<evidence type="ECO:0000313" key="2">
    <source>
        <dbReference type="EMBL" id="KAG5980203.1"/>
    </source>
</evidence>
<accession>A0A9P7N303</accession>
<organism evidence="2 3">
    <name type="scientific">Claviceps pusilla</name>
    <dbReference type="NCBI Taxonomy" id="123648"/>
    <lineage>
        <taxon>Eukaryota</taxon>
        <taxon>Fungi</taxon>
        <taxon>Dikarya</taxon>
        <taxon>Ascomycota</taxon>
        <taxon>Pezizomycotina</taxon>
        <taxon>Sordariomycetes</taxon>
        <taxon>Hypocreomycetidae</taxon>
        <taxon>Hypocreales</taxon>
        <taxon>Clavicipitaceae</taxon>
        <taxon>Claviceps</taxon>
    </lineage>
</organism>
<reference evidence="2" key="1">
    <citation type="journal article" date="2020" name="bioRxiv">
        <title>Whole genome comparisons of ergot fungi reveals the divergence and evolution of species within the genus Claviceps are the result of varying mechanisms driving genome evolution and host range expansion.</title>
        <authorList>
            <person name="Wyka S.A."/>
            <person name="Mondo S.J."/>
            <person name="Liu M."/>
            <person name="Dettman J."/>
            <person name="Nalam V."/>
            <person name="Broders K.D."/>
        </authorList>
    </citation>
    <scope>NUCLEOTIDE SEQUENCE</scope>
    <source>
        <strain evidence="2">CCC 602</strain>
    </source>
</reference>
<name>A0A9P7N303_9HYPO</name>
<dbReference type="EMBL" id="SRPW01004800">
    <property type="protein sequence ID" value="KAG5980203.1"/>
    <property type="molecule type" value="Genomic_DNA"/>
</dbReference>
<keyword evidence="3" id="KW-1185">Reference proteome</keyword>